<dbReference type="Pfam" id="PF05970">
    <property type="entry name" value="PIF1"/>
    <property type="match status" value="1"/>
</dbReference>
<comment type="catalytic activity">
    <reaction evidence="1">
        <text>ATP + H2O = ADP + phosphate + H(+)</text>
        <dbReference type="Rhea" id="RHEA:13065"/>
        <dbReference type="ChEBI" id="CHEBI:15377"/>
        <dbReference type="ChEBI" id="CHEBI:15378"/>
        <dbReference type="ChEBI" id="CHEBI:30616"/>
        <dbReference type="ChEBI" id="CHEBI:43474"/>
        <dbReference type="ChEBI" id="CHEBI:456216"/>
        <dbReference type="EC" id="5.6.2.3"/>
    </reaction>
</comment>
<evidence type="ECO:0000259" key="3">
    <source>
        <dbReference type="Pfam" id="PF21530"/>
    </source>
</evidence>
<evidence type="ECO:0000313" key="5">
    <source>
        <dbReference type="Proteomes" id="UP001652700"/>
    </source>
</evidence>
<comment type="similarity">
    <text evidence="1">Belongs to the helicase family.</text>
</comment>
<dbReference type="InterPro" id="IPR027417">
    <property type="entry name" value="P-loop_NTPase"/>
</dbReference>
<evidence type="ECO:0000256" key="1">
    <source>
        <dbReference type="RuleBase" id="RU363044"/>
    </source>
</evidence>
<dbReference type="Proteomes" id="UP001652700">
    <property type="component" value="Unplaced"/>
</dbReference>
<proteinExistence type="inferred from homology"/>
<dbReference type="RefSeq" id="XP_050516570.1">
    <property type="nucleotide sequence ID" value="XM_050660613.1"/>
</dbReference>
<dbReference type="PANTHER" id="PTHR10492:SF102">
    <property type="entry name" value="ATP-DEPENDENT DNA HELICASE"/>
    <property type="match status" value="1"/>
</dbReference>
<dbReference type="GeneID" id="126891437"/>
<organism evidence="4 5">
    <name type="scientific">Diabrotica virgifera virgifera</name>
    <name type="common">western corn rootworm</name>
    <dbReference type="NCBI Taxonomy" id="50390"/>
    <lineage>
        <taxon>Eukaryota</taxon>
        <taxon>Metazoa</taxon>
        <taxon>Ecdysozoa</taxon>
        <taxon>Arthropoda</taxon>
        <taxon>Hexapoda</taxon>
        <taxon>Insecta</taxon>
        <taxon>Pterygota</taxon>
        <taxon>Neoptera</taxon>
        <taxon>Endopterygota</taxon>
        <taxon>Coleoptera</taxon>
        <taxon>Polyphaga</taxon>
        <taxon>Cucujiformia</taxon>
        <taxon>Chrysomeloidea</taxon>
        <taxon>Chrysomelidae</taxon>
        <taxon>Galerucinae</taxon>
        <taxon>Diabroticina</taxon>
        <taxon>Diabroticites</taxon>
        <taxon>Diabrotica</taxon>
    </lineage>
</organism>
<name>A0ABM5L2B2_DIAVI</name>
<accession>A0ABM5L2B2</accession>
<keyword evidence="1" id="KW-0227">DNA damage</keyword>
<dbReference type="EC" id="5.6.2.3" evidence="1"/>
<keyword evidence="1" id="KW-0378">Hydrolase</keyword>
<keyword evidence="5" id="KW-1185">Reference proteome</keyword>
<dbReference type="InterPro" id="IPR010285">
    <property type="entry name" value="DNA_helicase_pif1-like_DEAD"/>
</dbReference>
<reference evidence="4" key="1">
    <citation type="submission" date="2025-05" db="UniProtKB">
        <authorList>
            <consortium name="EnsemblMetazoa"/>
        </authorList>
    </citation>
    <scope>IDENTIFICATION</scope>
</reference>
<feature type="domain" description="DNA helicase Pif1-like DEAD-box helicase" evidence="2">
    <location>
        <begin position="106"/>
        <end position="164"/>
    </location>
</feature>
<keyword evidence="1" id="KW-0547">Nucleotide-binding</keyword>
<keyword evidence="1" id="KW-0347">Helicase</keyword>
<comment type="cofactor">
    <cofactor evidence="1">
        <name>Mg(2+)</name>
        <dbReference type="ChEBI" id="CHEBI:18420"/>
    </cofactor>
</comment>
<dbReference type="SUPFAM" id="SSF52540">
    <property type="entry name" value="P-loop containing nucleoside triphosphate hydrolases"/>
    <property type="match status" value="1"/>
</dbReference>
<feature type="domain" description="DNA helicase Pif1-like 2B" evidence="3">
    <location>
        <begin position="264"/>
        <end position="295"/>
    </location>
</feature>
<evidence type="ECO:0000313" key="4">
    <source>
        <dbReference type="EnsemblMetazoa" id="XP_050516570.1"/>
    </source>
</evidence>
<sequence length="305" mass="35025">MPAQLRRLFAYLLCYCSTENALELWRTFKRHFIEDYVRRGESEEIAEVKALRRVDNILRYLGTSLSVYGIPIPETNEPTNDDDSDNDGGIVDRMNVEQRLCYEQLTGGDIKQLLPIVGGGRVEQLQSLLYHCNAWHSFKHMKLSVNMRADAAELEFANWLENVGRHSPEIRVTHPRSMRNYLVQIPNECVVRHVMGAIYGYIDFKFPTLPQLFADRSIICLRIDVCTEINNKMLRRLPSDTVAVCSVDNVDSDNPEDAENFPMEFLNRIKYGGLPIHELMLKVGAPVILLHNIDARSVFASKFHI</sequence>
<keyword evidence="1" id="KW-0067">ATP-binding</keyword>
<dbReference type="EnsemblMetazoa" id="XM_050660613.1">
    <property type="protein sequence ID" value="XP_050516570.1"/>
    <property type="gene ID" value="LOC126891437"/>
</dbReference>
<dbReference type="InterPro" id="IPR049163">
    <property type="entry name" value="Pif1-like_2B_dom"/>
</dbReference>
<dbReference type="PANTHER" id="PTHR10492">
    <property type="match status" value="1"/>
</dbReference>
<protein>
    <recommendedName>
        <fullName evidence="1">ATP-dependent DNA helicase</fullName>
        <ecNumber evidence="1">5.6.2.3</ecNumber>
    </recommendedName>
</protein>
<dbReference type="Pfam" id="PF21530">
    <property type="entry name" value="Pif1_2B_dom"/>
    <property type="match status" value="1"/>
</dbReference>
<keyword evidence="1" id="KW-0233">DNA recombination</keyword>
<evidence type="ECO:0000259" key="2">
    <source>
        <dbReference type="Pfam" id="PF05970"/>
    </source>
</evidence>
<keyword evidence="1" id="KW-0234">DNA repair</keyword>